<feature type="compositionally biased region" description="Acidic residues" evidence="1">
    <location>
        <begin position="61"/>
        <end position="75"/>
    </location>
</feature>
<organism evidence="2 3">
    <name type="scientific">Flavobacterium humidisoli</name>
    <dbReference type="NCBI Taxonomy" id="2937442"/>
    <lineage>
        <taxon>Bacteria</taxon>
        <taxon>Pseudomonadati</taxon>
        <taxon>Bacteroidota</taxon>
        <taxon>Flavobacteriia</taxon>
        <taxon>Flavobacteriales</taxon>
        <taxon>Flavobacteriaceae</taxon>
        <taxon>Flavobacterium</taxon>
    </lineage>
</organism>
<gene>
    <name evidence="2" type="ORF">M0M44_15455</name>
</gene>
<feature type="compositionally biased region" description="Polar residues" evidence="1">
    <location>
        <begin position="1"/>
        <end position="11"/>
    </location>
</feature>
<evidence type="ECO:0000256" key="1">
    <source>
        <dbReference type="SAM" id="MobiDB-lite"/>
    </source>
</evidence>
<feature type="compositionally biased region" description="Basic and acidic residues" evidence="1">
    <location>
        <begin position="12"/>
        <end position="44"/>
    </location>
</feature>
<protein>
    <submittedName>
        <fullName evidence="2">Uncharacterized protein</fullName>
    </submittedName>
</protein>
<feature type="compositionally biased region" description="Acidic residues" evidence="1">
    <location>
        <begin position="83"/>
        <end position="177"/>
    </location>
</feature>
<keyword evidence="3" id="KW-1185">Reference proteome</keyword>
<dbReference type="EMBL" id="CP096829">
    <property type="protein sequence ID" value="UPZ14151.1"/>
    <property type="molecule type" value="Genomic_DNA"/>
</dbReference>
<reference evidence="2 3" key="1">
    <citation type="submission" date="2022-04" db="EMBL/GenBank/DDBJ databases">
        <authorList>
            <person name="Ra J.-S."/>
            <person name="Kim S.-B."/>
        </authorList>
    </citation>
    <scope>NUCLEOTIDE SEQUENCE [LARGE SCALE GENOMIC DNA]</scope>
    <source>
        <strain evidence="2 3">MMS21-Er5</strain>
    </source>
</reference>
<evidence type="ECO:0000313" key="3">
    <source>
        <dbReference type="Proteomes" id="UP000829998"/>
    </source>
</evidence>
<feature type="region of interest" description="Disordered" evidence="1">
    <location>
        <begin position="1"/>
        <end position="184"/>
    </location>
</feature>
<dbReference type="Proteomes" id="UP000829998">
    <property type="component" value="Chromosome"/>
</dbReference>
<sequence>MNTIDKNNSTNKDLKNHFSNDRNLAEDLKDDIKKPDNDNREIAERGYTVRNGYNPNRPNPDQDDFVSDDDLDDLNDDFHTDRDLEDNNDDVYEVELEDDNYTEENDEFDNPSDLKEDEYDFNETEDVLEDIDDEDDDDDDDDDDDEDEYIEEDIDEDDDTDYIEDDVQEDKDDESYPENDPRRL</sequence>
<evidence type="ECO:0000313" key="2">
    <source>
        <dbReference type="EMBL" id="UPZ14151.1"/>
    </source>
</evidence>
<accession>A0ABY4LM25</accession>
<name>A0ABY4LM25_9FLAO</name>
<dbReference type="RefSeq" id="WP_248726457.1">
    <property type="nucleotide sequence ID" value="NZ_CP096829.1"/>
</dbReference>
<proteinExistence type="predicted"/>